<protein>
    <submittedName>
        <fullName evidence="1">Uncharacterized protein</fullName>
    </submittedName>
</protein>
<dbReference type="Proteomes" id="UP001180020">
    <property type="component" value="Unassembled WGS sequence"/>
</dbReference>
<dbReference type="Pfam" id="PF04450">
    <property type="entry name" value="BSP"/>
    <property type="match status" value="1"/>
</dbReference>
<dbReference type="AlphaFoldDB" id="A0AAV9F7G3"/>
<evidence type="ECO:0000313" key="1">
    <source>
        <dbReference type="EMBL" id="KAK1321376.1"/>
    </source>
</evidence>
<name>A0AAV9F7G3_ACOCL</name>
<proteinExistence type="predicted"/>
<reference evidence="1" key="2">
    <citation type="submission" date="2023-06" db="EMBL/GenBank/DDBJ databases">
        <authorList>
            <person name="Ma L."/>
            <person name="Liu K.-W."/>
            <person name="Li Z."/>
            <person name="Hsiao Y.-Y."/>
            <person name="Qi Y."/>
            <person name="Fu T."/>
            <person name="Tang G."/>
            <person name="Zhang D."/>
            <person name="Sun W.-H."/>
            <person name="Liu D.-K."/>
            <person name="Li Y."/>
            <person name="Chen G.-Z."/>
            <person name="Liu X.-D."/>
            <person name="Liao X.-Y."/>
            <person name="Jiang Y.-T."/>
            <person name="Yu X."/>
            <person name="Hao Y."/>
            <person name="Huang J."/>
            <person name="Zhao X.-W."/>
            <person name="Ke S."/>
            <person name="Chen Y.-Y."/>
            <person name="Wu W.-L."/>
            <person name="Hsu J.-L."/>
            <person name="Lin Y.-F."/>
            <person name="Huang M.-D."/>
            <person name="Li C.-Y."/>
            <person name="Huang L."/>
            <person name="Wang Z.-W."/>
            <person name="Zhao X."/>
            <person name="Zhong W.-Y."/>
            <person name="Peng D.-H."/>
            <person name="Ahmad S."/>
            <person name="Lan S."/>
            <person name="Zhang J.-S."/>
            <person name="Tsai W.-C."/>
            <person name="Van De Peer Y."/>
            <person name="Liu Z.-J."/>
        </authorList>
    </citation>
    <scope>NUCLEOTIDE SEQUENCE</scope>
    <source>
        <strain evidence="1">CP</strain>
        <tissue evidence="1">Leaves</tissue>
    </source>
</reference>
<gene>
    <name evidence="1" type="ORF">QJS10_CPA03g00666</name>
</gene>
<dbReference type="PANTHER" id="PTHR33321:SF3">
    <property type="entry name" value="OS05G0582000 PROTEIN"/>
    <property type="match status" value="1"/>
</dbReference>
<evidence type="ECO:0000313" key="2">
    <source>
        <dbReference type="Proteomes" id="UP001180020"/>
    </source>
</evidence>
<organism evidence="1 2">
    <name type="scientific">Acorus calamus</name>
    <name type="common">Sweet flag</name>
    <dbReference type="NCBI Taxonomy" id="4465"/>
    <lineage>
        <taxon>Eukaryota</taxon>
        <taxon>Viridiplantae</taxon>
        <taxon>Streptophyta</taxon>
        <taxon>Embryophyta</taxon>
        <taxon>Tracheophyta</taxon>
        <taxon>Spermatophyta</taxon>
        <taxon>Magnoliopsida</taxon>
        <taxon>Liliopsida</taxon>
        <taxon>Acoraceae</taxon>
        <taxon>Acorus</taxon>
    </lineage>
</organism>
<dbReference type="PANTHER" id="PTHR33321">
    <property type="match status" value="1"/>
</dbReference>
<accession>A0AAV9F7G3</accession>
<dbReference type="InterPro" id="IPR007541">
    <property type="entry name" value="Uncharacterised_BSP"/>
</dbReference>
<reference evidence="1" key="1">
    <citation type="journal article" date="2023" name="Nat. Commun.">
        <title>Diploid and tetraploid genomes of Acorus and the evolution of monocots.</title>
        <authorList>
            <person name="Ma L."/>
            <person name="Liu K.W."/>
            <person name="Li Z."/>
            <person name="Hsiao Y.Y."/>
            <person name="Qi Y."/>
            <person name="Fu T."/>
            <person name="Tang G.D."/>
            <person name="Zhang D."/>
            <person name="Sun W.H."/>
            <person name="Liu D.K."/>
            <person name="Li Y."/>
            <person name="Chen G.Z."/>
            <person name="Liu X.D."/>
            <person name="Liao X.Y."/>
            <person name="Jiang Y.T."/>
            <person name="Yu X."/>
            <person name="Hao Y."/>
            <person name="Huang J."/>
            <person name="Zhao X.W."/>
            <person name="Ke S."/>
            <person name="Chen Y.Y."/>
            <person name="Wu W.L."/>
            <person name="Hsu J.L."/>
            <person name="Lin Y.F."/>
            <person name="Huang M.D."/>
            <person name="Li C.Y."/>
            <person name="Huang L."/>
            <person name="Wang Z.W."/>
            <person name="Zhao X."/>
            <person name="Zhong W.Y."/>
            <person name="Peng D.H."/>
            <person name="Ahmad S."/>
            <person name="Lan S."/>
            <person name="Zhang J.S."/>
            <person name="Tsai W.C."/>
            <person name="Van de Peer Y."/>
            <person name="Liu Z.J."/>
        </authorList>
    </citation>
    <scope>NUCLEOTIDE SEQUENCE</scope>
    <source>
        <strain evidence="1">CP</strain>
    </source>
</reference>
<keyword evidence="2" id="KW-1185">Reference proteome</keyword>
<sequence>MEDPLLSPSQSTNTTTTTISTSSIILRIASVIAIAAIAVWANHEASKGFEIVLSNESRDSAVGRRFDLRFVSNDKATRAILNATAFTERLLYLDESQFPPKPVRRVTLRLARTEPATTGSVSVEPGEGPGEFVISMGPSVMRGADEAVASAVHYGVARVFLYEMAGMEAWADAAAECVRGLAGFGARARSGLDDVRVVSRLLGYCEGQRAGFLARFNRAVRDGWAPRESALGAPDGRLCELYLYSMSRRRQRQRRRQLPPLGERQVM</sequence>
<comment type="caution">
    <text evidence="1">The sequence shown here is derived from an EMBL/GenBank/DDBJ whole genome shotgun (WGS) entry which is preliminary data.</text>
</comment>
<dbReference type="EMBL" id="JAUJYO010000003">
    <property type="protein sequence ID" value="KAK1321376.1"/>
    <property type="molecule type" value="Genomic_DNA"/>
</dbReference>